<dbReference type="OrthoDB" id="8211253at2"/>
<dbReference type="SUPFAM" id="SSF52540">
    <property type="entry name" value="P-loop containing nucleoside triphosphate hydrolases"/>
    <property type="match status" value="1"/>
</dbReference>
<dbReference type="RefSeq" id="WP_109726865.1">
    <property type="nucleotide sequence ID" value="NZ_QGDI01000008.1"/>
</dbReference>
<evidence type="ECO:0000313" key="2">
    <source>
        <dbReference type="Proteomes" id="UP000245720"/>
    </source>
</evidence>
<dbReference type="InterPro" id="IPR027417">
    <property type="entry name" value="P-loop_NTPase"/>
</dbReference>
<keyword evidence="1" id="KW-0418">Kinase</keyword>
<dbReference type="EMBL" id="QGDI01000008">
    <property type="protein sequence ID" value="PWJ11840.1"/>
    <property type="molecule type" value="Genomic_DNA"/>
</dbReference>
<evidence type="ECO:0000313" key="1">
    <source>
        <dbReference type="EMBL" id="PWJ11840.1"/>
    </source>
</evidence>
<dbReference type="InterPro" id="IPR031322">
    <property type="entry name" value="Shikimate/glucono_kinase"/>
</dbReference>
<organism evidence="1 2">
    <name type="scientific">Ruminococcus flavefaciens</name>
    <dbReference type="NCBI Taxonomy" id="1265"/>
    <lineage>
        <taxon>Bacteria</taxon>
        <taxon>Bacillati</taxon>
        <taxon>Bacillota</taxon>
        <taxon>Clostridia</taxon>
        <taxon>Eubacteriales</taxon>
        <taxon>Oscillospiraceae</taxon>
        <taxon>Ruminococcus</taxon>
    </lineage>
</organism>
<dbReference type="AlphaFoldDB" id="A0A315XXI8"/>
<name>A0A315XXI8_RUMFL</name>
<gene>
    <name evidence="1" type="ORF">IE37_02104</name>
</gene>
<dbReference type="Proteomes" id="UP000245720">
    <property type="component" value="Unassembled WGS sequence"/>
</dbReference>
<keyword evidence="1" id="KW-0808">Transferase</keyword>
<sequence>MRKLLIVEGLPCSGKSTVSKHIAEVLGMEFTDEGSGDHPADYEFHAFLSESELAEFQSEERELISAAAEKRCGGYVVPIGGFSGALFDRLLAHKIYDFLPWETEKPIMLDKWRSFAESAASSAGHVFNCVFLQNPMCETMMRFGFDSSVSEEYIREIYDIIRPLEPFVVYLKTDSIAAEVKRAVPERGEEWLNGVIDYHCGGEYGKSLGLSGFEGYISALEERQHRELAILGHLGIDSIIIGNFKNDSQKAYDEILAAIFAK</sequence>
<dbReference type="GO" id="GO:0016301">
    <property type="term" value="F:kinase activity"/>
    <property type="evidence" value="ECO:0007669"/>
    <property type="project" value="UniProtKB-KW"/>
</dbReference>
<accession>A0A315XXI8</accession>
<reference evidence="1 2" key="1">
    <citation type="submission" date="2018-05" db="EMBL/GenBank/DDBJ databases">
        <title>The Hungate 1000. A catalogue of reference genomes from the rumen microbiome.</title>
        <authorList>
            <person name="Kelly W."/>
        </authorList>
    </citation>
    <scope>NUCLEOTIDE SEQUENCE [LARGE SCALE GENOMIC DNA]</scope>
    <source>
        <strain evidence="1 2">SAb67</strain>
    </source>
</reference>
<protein>
    <submittedName>
        <fullName evidence="1">Shikimate kinase</fullName>
    </submittedName>
</protein>
<proteinExistence type="predicted"/>
<dbReference type="Pfam" id="PF01202">
    <property type="entry name" value="SKI"/>
    <property type="match status" value="1"/>
</dbReference>
<comment type="caution">
    <text evidence="1">The sequence shown here is derived from an EMBL/GenBank/DDBJ whole genome shotgun (WGS) entry which is preliminary data.</text>
</comment>
<dbReference type="Gene3D" id="3.40.50.300">
    <property type="entry name" value="P-loop containing nucleotide triphosphate hydrolases"/>
    <property type="match status" value="1"/>
</dbReference>